<keyword evidence="4" id="KW-1185">Reference proteome</keyword>
<keyword evidence="1" id="KW-1133">Transmembrane helix</keyword>
<dbReference type="RefSeq" id="WP_090240491.1">
    <property type="nucleotide sequence ID" value="NZ_FOQL01000001.1"/>
</dbReference>
<sequence>MLNSPAVKTRRLLSPWALLLVALLIGGLLVLVYKGEDVFLPDGKQPDAVSINYSELLLEAHPQDQALRLTLIEQLIALGDYPRARSHLLMLDREEVETLGFYQAELDTLQALADPAGIEPSRKRQLIELFTAVERSPLSDAQRLRIAKYALALGAPGIAAPIYEQMAERDPDRHAEWLGEAAKWYQASGEAEHAAGLYLQLMESAVTAKERKTYLEQAFYSFLSADRSERAAELLSLHMSDLAETDTVLLDAAVRASVGSHRFDLAALFVQRWRTLLPQDPEALAVEMRLHLAAGDLERAWATGQVMLQSRPDDLELLTQMAQLAEWTARPQDALRYWVSALQLKEDSTIREHSWRLAAQLFDFDQAIPLLAQLAQQRRLSDEELDALVYSHQSRGTPEQGETWLRNYLRFYPEQKIAWVRLQQILEHTLQYDQESRVWAEMDKRFGLTIAQRVSWAEVDWKRFDVPAAWATLNAIEPDQVEADAYWRLRGDLAWELERDDDVRIAYERLLALGVALGSNAEERLILIYTKQAPEKALALLIESWQRSADQQRLSSALNLAEQLGEWQQLQALVDQASRLPNGARVSSVLSARGVLASRAGRIAEAERLYRMGLSLYPRQSVFRQRLLWLFIDQDRKDELPVLLEQWQSLAADDGGLWLPFASANMLLNRTRPALAWFSVYLKTNPRDWLVQSAYADALDSAGYADRAMRLRAFLVAQIKPVQLVGNPERYSMYLRLLASTQSLRSANRQALSWQDGSLPMLQVWFTQFLDQLDANNQSALKDHWIAWARSQGLTVSRYEQLQEALRNQNRNQLERLLAAGGLDPAQRVETLMRLARSGAALGEGLANLSDEQASVVRQQLLRQTVELHERTPQGVQLGWQQRDFGGLELSGPTLQVARHLGNDWYADLNLSQGQYDADSLDSRVLGTESNVKLMLQREQRDGAYALTLDGSLRDDEDRLGFGVSRSWQVSSRDELQIELDWHRETDQGGLLRALGMRDSLRLGGRHSLSARDQLNWSLGHQRFATRQGDAVGNGEELNVELTHALFFEGPTWLLRSGMSYQKNRVVDQLNPDLLTTRVLTINAGTDDEDTNTEPAEGPLNIEGAVGSDLLQDRFGQLYIGSTWRRGFPGALNRGRAQYTWLIDVLAGWQWTEQQFNYAINTGVGMEVLGDDELAFTFGFQSAPQNTGGEPGGTFGVTYSARFGR</sequence>
<protein>
    <submittedName>
        <fullName evidence="3">Tetratricopeptide repeat-containing protein</fullName>
    </submittedName>
</protein>
<dbReference type="InterPro" id="IPR011990">
    <property type="entry name" value="TPR-like_helical_dom_sf"/>
</dbReference>
<dbReference type="AlphaFoldDB" id="A0A1I3EXW3"/>
<accession>A0A1I3EXW3</accession>
<dbReference type="Pfam" id="PF13429">
    <property type="entry name" value="TPR_15"/>
    <property type="match status" value="1"/>
</dbReference>
<dbReference type="InterPro" id="IPR057306">
    <property type="entry name" value="B-barrel_PelB_C"/>
</dbReference>
<name>A0A1I3EXW3_9PSED</name>
<proteinExistence type="predicted"/>
<keyword evidence="1" id="KW-0472">Membrane</keyword>
<dbReference type="OrthoDB" id="8565469at2"/>
<evidence type="ECO:0000256" key="1">
    <source>
        <dbReference type="SAM" id="Phobius"/>
    </source>
</evidence>
<dbReference type="Pfam" id="PF24604">
    <property type="entry name" value="B-barrel_PelB_C"/>
    <property type="match status" value="1"/>
</dbReference>
<dbReference type="Gene3D" id="1.25.40.10">
    <property type="entry name" value="Tetratricopeptide repeat domain"/>
    <property type="match status" value="2"/>
</dbReference>
<dbReference type="EMBL" id="FOQL01000001">
    <property type="protein sequence ID" value="SFI03788.1"/>
    <property type="molecule type" value="Genomic_DNA"/>
</dbReference>
<keyword evidence="1" id="KW-0812">Transmembrane</keyword>
<dbReference type="Proteomes" id="UP000243606">
    <property type="component" value="Unassembled WGS sequence"/>
</dbReference>
<reference evidence="4" key="1">
    <citation type="submission" date="2016-10" db="EMBL/GenBank/DDBJ databases">
        <authorList>
            <person name="Varghese N."/>
            <person name="Submissions S."/>
        </authorList>
    </citation>
    <scope>NUCLEOTIDE SEQUENCE [LARGE SCALE GENOMIC DNA]</scope>
    <source>
        <strain evidence="4">LMG 24016</strain>
    </source>
</reference>
<evidence type="ECO:0000259" key="2">
    <source>
        <dbReference type="Pfam" id="PF24604"/>
    </source>
</evidence>
<gene>
    <name evidence="3" type="ORF">SAMN05216206_1192</name>
</gene>
<dbReference type="STRING" id="425504.SAMN05216206_1192"/>
<organism evidence="3 4">
    <name type="scientific">Pseudomonas guineae</name>
    <dbReference type="NCBI Taxonomy" id="425504"/>
    <lineage>
        <taxon>Bacteria</taxon>
        <taxon>Pseudomonadati</taxon>
        <taxon>Pseudomonadota</taxon>
        <taxon>Gammaproteobacteria</taxon>
        <taxon>Pseudomonadales</taxon>
        <taxon>Pseudomonadaceae</taxon>
        <taxon>Pseudomonas</taxon>
    </lineage>
</organism>
<evidence type="ECO:0000313" key="4">
    <source>
        <dbReference type="Proteomes" id="UP000243606"/>
    </source>
</evidence>
<feature type="domain" description="PelB C-terminal" evidence="2">
    <location>
        <begin position="870"/>
        <end position="1202"/>
    </location>
</feature>
<feature type="transmembrane region" description="Helical" evidence="1">
    <location>
        <begin position="12"/>
        <end position="33"/>
    </location>
</feature>
<dbReference type="SUPFAM" id="SSF48452">
    <property type="entry name" value="TPR-like"/>
    <property type="match status" value="1"/>
</dbReference>
<evidence type="ECO:0000313" key="3">
    <source>
        <dbReference type="EMBL" id="SFI03788.1"/>
    </source>
</evidence>